<dbReference type="AlphaFoldDB" id="A0A0P6Y149"/>
<dbReference type="PROSITE" id="PS51257">
    <property type="entry name" value="PROKAR_LIPOPROTEIN"/>
    <property type="match status" value="1"/>
</dbReference>
<comment type="caution">
    <text evidence="2">The sequence shown here is derived from an EMBL/GenBank/DDBJ whole genome shotgun (WGS) entry which is preliminary data.</text>
</comment>
<gene>
    <name evidence="2" type="ORF">SE18_03490</name>
</gene>
<evidence type="ECO:0008006" key="4">
    <source>
        <dbReference type="Google" id="ProtNLM"/>
    </source>
</evidence>
<proteinExistence type="predicted"/>
<feature type="chain" id="PRO_5006133305" description="FlgD Ig-like domain-containing protein" evidence="1">
    <location>
        <begin position="29"/>
        <end position="398"/>
    </location>
</feature>
<dbReference type="STRING" id="70996.SE18_03490"/>
<evidence type="ECO:0000313" key="2">
    <source>
        <dbReference type="EMBL" id="KPL91217.1"/>
    </source>
</evidence>
<sequence length="398" mass="43659">MILRKKLNYVLGLSLGLALLIGCGSDTALSEVTLSEPIINLNTGPRTTTISYLIGQPTNVSIWLETAAGERYALRQAVKREPSKDAYQVVFDGSVPIDADTNRLLPNGNYTLVVEAENAAAQRLNLQIDQAPSASFDVYDLRVTPNPFSPNDDAVEDFTTFSYRLPITATVSLDVIDPTNQTRYPIVNRELQGLGEHSEAWSGRPVVGGILAAGTYQYELRADDGLGNRVTKRGDVTLSSAGIGALDVLSVEIGPEQILLNDTITVTFKVKNNSEVALRTFGPASGYTYSTNQSYSSIENEQYANLGGGLWRVAIDWDGNGGSGFRYPFRWAISPRSPEQWADPNKFDYLYPGEEATIVGRVQIKQREDRMTFYAGVAHEGVDYPTNRLKPTLILVSF</sequence>
<keyword evidence="3" id="KW-1185">Reference proteome</keyword>
<keyword evidence="1" id="KW-0732">Signal</keyword>
<organism evidence="2 3">
    <name type="scientific">Herpetosiphon geysericola</name>
    <dbReference type="NCBI Taxonomy" id="70996"/>
    <lineage>
        <taxon>Bacteria</taxon>
        <taxon>Bacillati</taxon>
        <taxon>Chloroflexota</taxon>
        <taxon>Chloroflexia</taxon>
        <taxon>Herpetosiphonales</taxon>
        <taxon>Herpetosiphonaceae</taxon>
        <taxon>Herpetosiphon</taxon>
    </lineage>
</organism>
<accession>A0A0P6Y149</accession>
<dbReference type="Proteomes" id="UP000050277">
    <property type="component" value="Unassembled WGS sequence"/>
</dbReference>
<protein>
    <recommendedName>
        <fullName evidence="4">FlgD Ig-like domain-containing protein</fullName>
    </recommendedName>
</protein>
<dbReference type="Gene3D" id="2.60.40.4070">
    <property type="match status" value="1"/>
</dbReference>
<evidence type="ECO:0000256" key="1">
    <source>
        <dbReference type="SAM" id="SignalP"/>
    </source>
</evidence>
<feature type="signal peptide" evidence="1">
    <location>
        <begin position="1"/>
        <end position="28"/>
    </location>
</feature>
<evidence type="ECO:0000313" key="3">
    <source>
        <dbReference type="Proteomes" id="UP000050277"/>
    </source>
</evidence>
<dbReference type="EMBL" id="LGKP01000007">
    <property type="protein sequence ID" value="KPL91217.1"/>
    <property type="molecule type" value="Genomic_DNA"/>
</dbReference>
<name>A0A0P6Y149_9CHLR</name>
<reference evidence="2 3" key="1">
    <citation type="submission" date="2015-07" db="EMBL/GenBank/DDBJ databases">
        <title>Whole genome sequence of Herpetosiphon geysericola DSM 7119.</title>
        <authorList>
            <person name="Hemp J."/>
            <person name="Ward L.M."/>
            <person name="Pace L.A."/>
            <person name="Fischer W.W."/>
        </authorList>
    </citation>
    <scope>NUCLEOTIDE SEQUENCE [LARGE SCALE GENOMIC DNA]</scope>
    <source>
        <strain evidence="2 3">DSM 7119</strain>
    </source>
</reference>